<accession>A0ABQ5V6I6</accession>
<dbReference type="SUPFAM" id="SSF46785">
    <property type="entry name" value="Winged helix' DNA-binding domain"/>
    <property type="match status" value="1"/>
</dbReference>
<comment type="similarity">
    <text evidence="1">Belongs to the BlaI transcriptional regulatory family.</text>
</comment>
<reference evidence="5" key="1">
    <citation type="journal article" date="2014" name="Int. J. Syst. Evol. Microbiol.">
        <title>Complete genome of a new Firmicutes species belonging to the dominant human colonic microbiota ('Ruminococcus bicirculans') reveals two chromosomes and a selective capacity to utilize plant glucans.</title>
        <authorList>
            <consortium name="NISC Comparative Sequencing Program"/>
            <person name="Wegmann U."/>
            <person name="Louis P."/>
            <person name="Goesmann A."/>
            <person name="Henrissat B."/>
            <person name="Duncan S.H."/>
            <person name="Flint H.J."/>
        </authorList>
    </citation>
    <scope>NUCLEOTIDE SEQUENCE</scope>
    <source>
        <strain evidence="5">NBRC 108219</strain>
    </source>
</reference>
<evidence type="ECO:0000256" key="3">
    <source>
        <dbReference type="ARBA" id="ARBA00023125"/>
    </source>
</evidence>
<reference evidence="5" key="2">
    <citation type="submission" date="2023-01" db="EMBL/GenBank/DDBJ databases">
        <title>Draft genome sequence of Algimonas ampicilliniresistens strain NBRC 108219.</title>
        <authorList>
            <person name="Sun Q."/>
            <person name="Mori K."/>
        </authorList>
    </citation>
    <scope>NUCLEOTIDE SEQUENCE</scope>
    <source>
        <strain evidence="5">NBRC 108219</strain>
    </source>
</reference>
<protein>
    <recommendedName>
        <fullName evidence="7">BlaI/MecI/CopY family transcriptional regulator</fullName>
    </recommendedName>
</protein>
<proteinExistence type="inferred from homology"/>
<dbReference type="InterPro" id="IPR036388">
    <property type="entry name" value="WH-like_DNA-bd_sf"/>
</dbReference>
<sequence>MTQIIKPSPAETAILQVLWERQSCSVKTIHEELSRTKSVGYTTTLKQVQRMHDKGLVSRSPGEGKSYNYRAMVSEAATKSRLFDRFVNTAFEGSVPDLVMHALGTDKASPGDIEKIREFLDSLDIDQKTDSAI</sequence>
<evidence type="ECO:0000256" key="2">
    <source>
        <dbReference type="ARBA" id="ARBA00023015"/>
    </source>
</evidence>
<dbReference type="InterPro" id="IPR036390">
    <property type="entry name" value="WH_DNA-bd_sf"/>
</dbReference>
<keyword evidence="4" id="KW-0804">Transcription</keyword>
<evidence type="ECO:0000256" key="1">
    <source>
        <dbReference type="ARBA" id="ARBA00011046"/>
    </source>
</evidence>
<evidence type="ECO:0000256" key="4">
    <source>
        <dbReference type="ARBA" id="ARBA00023163"/>
    </source>
</evidence>
<dbReference type="Pfam" id="PF03965">
    <property type="entry name" value="Penicillinase_R"/>
    <property type="match status" value="1"/>
</dbReference>
<comment type="caution">
    <text evidence="5">The sequence shown here is derived from an EMBL/GenBank/DDBJ whole genome shotgun (WGS) entry which is preliminary data.</text>
</comment>
<evidence type="ECO:0008006" key="7">
    <source>
        <dbReference type="Google" id="ProtNLM"/>
    </source>
</evidence>
<dbReference type="Gene3D" id="1.10.4040.10">
    <property type="entry name" value="Penicillinase repressor domain"/>
    <property type="match status" value="1"/>
</dbReference>
<evidence type="ECO:0000313" key="5">
    <source>
        <dbReference type="EMBL" id="GLQ22334.1"/>
    </source>
</evidence>
<name>A0ABQ5V6I6_9PROT</name>
<dbReference type="RefSeq" id="WP_284386655.1">
    <property type="nucleotide sequence ID" value="NZ_BSNK01000001.1"/>
</dbReference>
<dbReference type="Gene3D" id="1.10.10.10">
    <property type="entry name" value="Winged helix-like DNA-binding domain superfamily/Winged helix DNA-binding domain"/>
    <property type="match status" value="1"/>
</dbReference>
<organism evidence="5 6">
    <name type="scientific">Algimonas ampicilliniresistens</name>
    <dbReference type="NCBI Taxonomy" id="1298735"/>
    <lineage>
        <taxon>Bacteria</taxon>
        <taxon>Pseudomonadati</taxon>
        <taxon>Pseudomonadota</taxon>
        <taxon>Alphaproteobacteria</taxon>
        <taxon>Maricaulales</taxon>
        <taxon>Robiginitomaculaceae</taxon>
        <taxon>Algimonas</taxon>
    </lineage>
</organism>
<dbReference type="InterPro" id="IPR005650">
    <property type="entry name" value="BlaI_family"/>
</dbReference>
<dbReference type="Proteomes" id="UP001161391">
    <property type="component" value="Unassembled WGS sequence"/>
</dbReference>
<dbReference type="EMBL" id="BSNK01000001">
    <property type="protein sequence ID" value="GLQ22334.1"/>
    <property type="molecule type" value="Genomic_DNA"/>
</dbReference>
<gene>
    <name evidence="5" type="ORF">GCM10007853_02080</name>
</gene>
<dbReference type="PIRSF" id="PIRSF019455">
    <property type="entry name" value="CopR_AtkY"/>
    <property type="match status" value="1"/>
</dbReference>
<evidence type="ECO:0000313" key="6">
    <source>
        <dbReference type="Proteomes" id="UP001161391"/>
    </source>
</evidence>
<keyword evidence="6" id="KW-1185">Reference proteome</keyword>
<keyword evidence="3" id="KW-0238">DNA-binding</keyword>
<keyword evidence="2" id="KW-0805">Transcription regulation</keyword>